<reference evidence="1" key="2">
    <citation type="submission" date="2020-08" db="EMBL/GenBank/DDBJ databases">
        <authorList>
            <person name="Shumante A."/>
            <person name="Zimin A.V."/>
            <person name="Puiu D."/>
            <person name="Salzberg S.L."/>
        </authorList>
    </citation>
    <scope>NUCLEOTIDE SEQUENCE</scope>
    <source>
        <strain evidence="1">WC2-LM</strain>
        <tissue evidence="1">Liver</tissue>
    </source>
</reference>
<protein>
    <submittedName>
        <fullName evidence="2">Uncharacterized protein</fullName>
    </submittedName>
</protein>
<evidence type="ECO:0000313" key="1">
    <source>
        <dbReference type="EMBL" id="KAF7463401.1"/>
    </source>
</evidence>
<dbReference type="Proteomes" id="UP000335636">
    <property type="component" value="Unassembled WGS sequence"/>
</dbReference>
<reference evidence="2 3" key="1">
    <citation type="submission" date="2019-04" db="EMBL/GenBank/DDBJ databases">
        <authorList>
            <person name="Alioto T."/>
            <person name="Alioto T."/>
        </authorList>
    </citation>
    <scope>NUCLEOTIDE SEQUENCE [LARGE SCALE GENOMIC DNA]</scope>
</reference>
<dbReference type="Proteomes" id="UP000662637">
    <property type="component" value="Unassembled WGS sequence"/>
</dbReference>
<dbReference type="AlphaFoldDB" id="A0A5E4B1U7"/>
<dbReference type="EMBL" id="WJEC01008180">
    <property type="protein sequence ID" value="KAF7463401.1"/>
    <property type="molecule type" value="Genomic_DNA"/>
</dbReference>
<organism evidence="2 3">
    <name type="scientific">Marmota monax</name>
    <name type="common">Woodchuck</name>
    <dbReference type="NCBI Taxonomy" id="9995"/>
    <lineage>
        <taxon>Eukaryota</taxon>
        <taxon>Metazoa</taxon>
        <taxon>Chordata</taxon>
        <taxon>Craniata</taxon>
        <taxon>Vertebrata</taxon>
        <taxon>Euteleostomi</taxon>
        <taxon>Mammalia</taxon>
        <taxon>Eutheria</taxon>
        <taxon>Euarchontoglires</taxon>
        <taxon>Glires</taxon>
        <taxon>Rodentia</taxon>
        <taxon>Sciuromorpha</taxon>
        <taxon>Sciuridae</taxon>
        <taxon>Xerinae</taxon>
        <taxon>Marmotini</taxon>
        <taxon>Marmota</taxon>
    </lineage>
</organism>
<evidence type="ECO:0000313" key="3">
    <source>
        <dbReference type="Proteomes" id="UP000335636"/>
    </source>
</evidence>
<keyword evidence="3" id="KW-1185">Reference proteome</keyword>
<sequence>MPYKCLMKAPNSAIPQNKPNTIRQNLSMSESAGGVAIPSVLQSHPVYCRSGAKRALSGQPTLLFSLLLDSCGADLGKQSPPFLSQSPVCLCQGQRTKPHKLCN</sequence>
<proteinExistence type="predicted"/>
<name>A0A5E4B1U7_MARMO</name>
<evidence type="ECO:0000313" key="2">
    <source>
        <dbReference type="EMBL" id="VTJ63046.1"/>
    </source>
</evidence>
<accession>A0A5E4B1U7</accession>
<gene>
    <name evidence="1" type="ORF">GHT09_009532</name>
    <name evidence="2" type="ORF">MONAX_5E033181</name>
</gene>
<dbReference type="EMBL" id="CABDUW010000217">
    <property type="protein sequence ID" value="VTJ63046.1"/>
    <property type="molecule type" value="Genomic_DNA"/>
</dbReference>